<accession>A0A9K3PRD5</accession>
<gene>
    <name evidence="9" type="ORF">IV203_001174</name>
</gene>
<dbReference type="AlphaFoldDB" id="A0A9K3PRD5"/>
<evidence type="ECO:0000256" key="7">
    <source>
        <dbReference type="ARBA" id="ARBA00025800"/>
    </source>
</evidence>
<dbReference type="Pfam" id="PF04178">
    <property type="entry name" value="Got1"/>
    <property type="match status" value="1"/>
</dbReference>
<evidence type="ECO:0000256" key="2">
    <source>
        <dbReference type="ARBA" id="ARBA00022448"/>
    </source>
</evidence>
<feature type="transmembrane region" description="Helical" evidence="8">
    <location>
        <begin position="80"/>
        <end position="104"/>
    </location>
</feature>
<keyword evidence="4 8" id="KW-0653">Protein transport</keyword>
<dbReference type="InterPro" id="IPR007305">
    <property type="entry name" value="Vesicle_transpt_Got1/SFT2"/>
</dbReference>
<evidence type="ECO:0000256" key="8">
    <source>
        <dbReference type="RuleBase" id="RU363111"/>
    </source>
</evidence>
<dbReference type="GO" id="GO:0015031">
    <property type="term" value="P:protein transport"/>
    <property type="evidence" value="ECO:0007669"/>
    <property type="project" value="UniProtKB-KW"/>
</dbReference>
<name>A0A9K3PRD5_9STRA</name>
<dbReference type="GO" id="GO:0016192">
    <property type="term" value="P:vesicle-mediated transport"/>
    <property type="evidence" value="ECO:0007669"/>
    <property type="project" value="InterPro"/>
</dbReference>
<keyword evidence="6 8" id="KW-0472">Membrane</keyword>
<feature type="transmembrane region" description="Helical" evidence="8">
    <location>
        <begin position="110"/>
        <end position="128"/>
    </location>
</feature>
<keyword evidence="10" id="KW-1185">Reference proteome</keyword>
<dbReference type="OrthoDB" id="660759at2759"/>
<feature type="transmembrane region" description="Helical" evidence="8">
    <location>
        <begin position="144"/>
        <end position="161"/>
    </location>
</feature>
<dbReference type="GO" id="GO:0005737">
    <property type="term" value="C:cytoplasm"/>
    <property type="evidence" value="ECO:0007669"/>
    <property type="project" value="UniProtKB-ARBA"/>
</dbReference>
<keyword evidence="3 8" id="KW-0812">Transmembrane</keyword>
<protein>
    <recommendedName>
        <fullName evidence="8">Vesicle transport protein</fullName>
    </recommendedName>
</protein>
<dbReference type="GO" id="GO:0012505">
    <property type="term" value="C:endomembrane system"/>
    <property type="evidence" value="ECO:0007669"/>
    <property type="project" value="UniProtKB-ARBA"/>
</dbReference>
<evidence type="ECO:0000256" key="5">
    <source>
        <dbReference type="ARBA" id="ARBA00022989"/>
    </source>
</evidence>
<dbReference type="GO" id="GO:0016020">
    <property type="term" value="C:membrane"/>
    <property type="evidence" value="ECO:0007669"/>
    <property type="project" value="UniProtKB-SubCell"/>
</dbReference>
<keyword evidence="2 8" id="KW-0813">Transport</keyword>
<evidence type="ECO:0000256" key="6">
    <source>
        <dbReference type="ARBA" id="ARBA00023136"/>
    </source>
</evidence>
<reference evidence="9" key="1">
    <citation type="journal article" date="2021" name="Sci. Rep.">
        <title>Diploid genomic architecture of Nitzschia inconspicua, an elite biomass production diatom.</title>
        <authorList>
            <person name="Oliver A."/>
            <person name="Podell S."/>
            <person name="Pinowska A."/>
            <person name="Traller J.C."/>
            <person name="Smith S.R."/>
            <person name="McClure R."/>
            <person name="Beliaev A."/>
            <person name="Bohutskyi P."/>
            <person name="Hill E.A."/>
            <person name="Rabines A."/>
            <person name="Zheng H."/>
            <person name="Allen L.Z."/>
            <person name="Kuo A."/>
            <person name="Grigoriev I.V."/>
            <person name="Allen A.E."/>
            <person name="Hazlebeck D."/>
            <person name="Allen E.E."/>
        </authorList>
    </citation>
    <scope>NUCLEOTIDE SEQUENCE</scope>
    <source>
        <strain evidence="9">Hildebrandi</strain>
    </source>
</reference>
<evidence type="ECO:0000256" key="1">
    <source>
        <dbReference type="ARBA" id="ARBA00004141"/>
    </source>
</evidence>
<sequence>MTTSFGSWYDQQRAAENGESGAGEANSSFFSSFSMDSEQILPLFNTESLQGFSFDSMKQSMEAQMPKKILGMGYQQRFKVFCALLLLSALFFALAFFVGVPVLAMRPQKFALSFTCGSLTFMMSFAIMKGPKEHLLTLFSGDRMLFTTIYLGSMFTTLYLTCTKGGLRGYALVIISSVVQMIALIWYLVSFLPGGTMGLQLVFRAICSMLQPVISTCLKLQGKCLSACLGYFSRSSS</sequence>
<dbReference type="PANTHER" id="PTHR23137">
    <property type="entry name" value="VESICLE TRANSPORT PROTEIN-RELATED"/>
    <property type="match status" value="1"/>
</dbReference>
<dbReference type="PANTHER" id="PTHR23137:SF36">
    <property type="entry name" value="VESICLE TRANSPORT PROTEIN SFT2C"/>
    <property type="match status" value="1"/>
</dbReference>
<evidence type="ECO:0000256" key="4">
    <source>
        <dbReference type="ARBA" id="ARBA00022927"/>
    </source>
</evidence>
<evidence type="ECO:0000313" key="9">
    <source>
        <dbReference type="EMBL" id="KAG7356488.1"/>
    </source>
</evidence>
<reference evidence="9" key="2">
    <citation type="submission" date="2021-04" db="EMBL/GenBank/DDBJ databases">
        <authorList>
            <person name="Podell S."/>
        </authorList>
    </citation>
    <scope>NUCLEOTIDE SEQUENCE</scope>
    <source>
        <strain evidence="9">Hildebrandi</strain>
    </source>
</reference>
<comment type="similarity">
    <text evidence="7 8">Belongs to the SFT2 family.</text>
</comment>
<comment type="subcellular location">
    <subcellularLocation>
        <location evidence="1 8">Membrane</location>
        <topology evidence="1 8">Multi-pass membrane protein</topology>
    </subcellularLocation>
</comment>
<evidence type="ECO:0000313" key="10">
    <source>
        <dbReference type="Proteomes" id="UP000693970"/>
    </source>
</evidence>
<dbReference type="InterPro" id="IPR011691">
    <property type="entry name" value="Vesicle_transpt_SFT2"/>
</dbReference>
<comment type="function">
    <text evidence="8">May be involved in fusion of retrograde transport vesicles derived from an endocytic compartment with the Golgi complex.</text>
</comment>
<dbReference type="Proteomes" id="UP000693970">
    <property type="component" value="Unassembled WGS sequence"/>
</dbReference>
<feature type="transmembrane region" description="Helical" evidence="8">
    <location>
        <begin position="167"/>
        <end position="189"/>
    </location>
</feature>
<evidence type="ECO:0000256" key="3">
    <source>
        <dbReference type="ARBA" id="ARBA00022692"/>
    </source>
</evidence>
<comment type="caution">
    <text evidence="9">The sequence shown here is derived from an EMBL/GenBank/DDBJ whole genome shotgun (WGS) entry which is preliminary data.</text>
</comment>
<organism evidence="9 10">
    <name type="scientific">Nitzschia inconspicua</name>
    <dbReference type="NCBI Taxonomy" id="303405"/>
    <lineage>
        <taxon>Eukaryota</taxon>
        <taxon>Sar</taxon>
        <taxon>Stramenopiles</taxon>
        <taxon>Ochrophyta</taxon>
        <taxon>Bacillariophyta</taxon>
        <taxon>Bacillariophyceae</taxon>
        <taxon>Bacillariophycidae</taxon>
        <taxon>Bacillariales</taxon>
        <taxon>Bacillariaceae</taxon>
        <taxon>Nitzschia</taxon>
    </lineage>
</organism>
<keyword evidence="5 8" id="KW-1133">Transmembrane helix</keyword>
<dbReference type="EMBL" id="JAGRRH010000015">
    <property type="protein sequence ID" value="KAG7356488.1"/>
    <property type="molecule type" value="Genomic_DNA"/>
</dbReference>
<proteinExistence type="inferred from homology"/>